<dbReference type="EMBL" id="MN740530">
    <property type="protein sequence ID" value="QHU31562.1"/>
    <property type="molecule type" value="Genomic_DNA"/>
</dbReference>
<sequence length="304" mass="36300">MLLTELGLDILIYLSTNLYINTLSNFILHSKHTYNNRYLFLKNNVDYINLNHYLLFDYNTSYYHILFFNNTLPDINRRYNRNELYAITNILSYYVANNVFTKDVAELYLLTIYTKATHDNLGSLSLNINPTFAITNILKRNYKNTRLKLCCKIFRLVFNYDWEYLNINLYDLFSIIDCVVYKRYNELYGILYHLKIHKSLMPLKTLFMLLHYKEDIDVVETQNNTDADILCFAIIYILYHYIEHIHHYIKESECKKLIPAIIAKCGEIKDGLQDSKKLPNNLKIMFLKKINNVYDIFYTVSSYS</sequence>
<name>A0A6C0LQH3_9ZZZZ</name>
<evidence type="ECO:0000313" key="1">
    <source>
        <dbReference type="EMBL" id="QHU31562.1"/>
    </source>
</evidence>
<proteinExistence type="predicted"/>
<accession>A0A6C0LQH3</accession>
<protein>
    <submittedName>
        <fullName evidence="1">Uncharacterized protein</fullName>
    </submittedName>
</protein>
<dbReference type="AlphaFoldDB" id="A0A6C0LQH3"/>
<reference evidence="1" key="1">
    <citation type="journal article" date="2020" name="Nature">
        <title>Giant virus diversity and host interactions through global metagenomics.</title>
        <authorList>
            <person name="Schulz F."/>
            <person name="Roux S."/>
            <person name="Paez-Espino D."/>
            <person name="Jungbluth S."/>
            <person name="Walsh D.A."/>
            <person name="Denef V.J."/>
            <person name="McMahon K.D."/>
            <person name="Konstantinidis K.T."/>
            <person name="Eloe-Fadrosh E.A."/>
            <person name="Kyrpides N.C."/>
            <person name="Woyke T."/>
        </authorList>
    </citation>
    <scope>NUCLEOTIDE SEQUENCE</scope>
    <source>
        <strain evidence="1">GVMAG-M-3300027963-21</strain>
    </source>
</reference>
<organism evidence="1">
    <name type="scientific">viral metagenome</name>
    <dbReference type="NCBI Taxonomy" id="1070528"/>
    <lineage>
        <taxon>unclassified sequences</taxon>
        <taxon>metagenomes</taxon>
        <taxon>organismal metagenomes</taxon>
    </lineage>
</organism>